<dbReference type="Proteomes" id="UP000509702">
    <property type="component" value="Plasmid unnamed1"/>
</dbReference>
<keyword evidence="1" id="KW-0614">Plasmid</keyword>
<evidence type="ECO:0000313" key="1">
    <source>
        <dbReference type="EMBL" id="QKS49097.1"/>
    </source>
</evidence>
<sequence length="442" mass="50819">MFRDQDFPERFMFVPNRNLVACQNCGNIMRFPVEIFDQSEINRFGGEYYDRVAAMADWSETVKIHIDYQVHHYQRLHEVLHRIATPTSHPQWLDVGSAGCPTAYDDFQFHTVEPDARVVAVGQQRFRADRIHCGIIETFSAAPRLDGIVFHDSFYCIPDPNSALARARELLREDGLLVIRIGSHFMECHDYANDEHHHRIEDIFRGDVMWNYFNPLSLRHICARHGFALEQDLLISDVYSDSRSWRYFIFKRQETAESPVSFESMRALQEERLQMLLDSFDGITQATLDMIDRPDVAVIGARDLIRDLWRGRPPKAMSRHIDLKHYPMEPAFSLDGLSYCPMPALADALRRGEVQHVVIASFRDVPTAIGLVAHHAPLNGARLYIPTRRSGIERLMGEFDGVWRPIKAFALIEIEIAPEAPSGYRLVDEGATVRELKARENG</sequence>
<name>A0A6N1AFD8_9PROT</name>
<dbReference type="KEGG" id="aoz:HUE56_00885"/>
<proteinExistence type="predicted"/>
<dbReference type="SUPFAM" id="SSF53335">
    <property type="entry name" value="S-adenosyl-L-methionine-dependent methyltransferases"/>
    <property type="match status" value="1"/>
</dbReference>
<protein>
    <submittedName>
        <fullName evidence="1">Class I SAM-dependent methyltransferase</fullName>
    </submittedName>
</protein>
<keyword evidence="1" id="KW-0808">Transferase</keyword>
<dbReference type="GO" id="GO:0032259">
    <property type="term" value="P:methylation"/>
    <property type="evidence" value="ECO:0007669"/>
    <property type="project" value="UniProtKB-KW"/>
</dbReference>
<keyword evidence="2" id="KW-1185">Reference proteome</keyword>
<reference evidence="1 2" key="1">
    <citation type="submission" date="2020-06" db="EMBL/GenBank/DDBJ databases">
        <title>Complete genome of Azosprillum oryzae KACC14407.</title>
        <authorList>
            <person name="Kim M."/>
            <person name="Park Y.-J."/>
            <person name="Shin J.-H."/>
        </authorList>
    </citation>
    <scope>NUCLEOTIDE SEQUENCE [LARGE SCALE GENOMIC DNA]</scope>
    <source>
        <strain evidence="1 2">KACC 14407</strain>
        <plasmid evidence="1 2">unnamed1</plasmid>
    </source>
</reference>
<geneLocation type="plasmid" evidence="1 2">
    <name>unnamed1</name>
</geneLocation>
<dbReference type="GO" id="GO:0008168">
    <property type="term" value="F:methyltransferase activity"/>
    <property type="evidence" value="ECO:0007669"/>
    <property type="project" value="UniProtKB-KW"/>
</dbReference>
<dbReference type="RefSeq" id="WP_174756972.1">
    <property type="nucleotide sequence ID" value="NZ_BSOV01000032.1"/>
</dbReference>
<gene>
    <name evidence="1" type="ORF">HUE56_00885</name>
</gene>
<keyword evidence="1" id="KW-0489">Methyltransferase</keyword>
<dbReference type="Pfam" id="PF13489">
    <property type="entry name" value="Methyltransf_23"/>
    <property type="match status" value="1"/>
</dbReference>
<dbReference type="InterPro" id="IPR029063">
    <property type="entry name" value="SAM-dependent_MTases_sf"/>
</dbReference>
<evidence type="ECO:0000313" key="2">
    <source>
        <dbReference type="Proteomes" id="UP000509702"/>
    </source>
</evidence>
<dbReference type="AlphaFoldDB" id="A0A6N1AFD8"/>
<accession>A0A6N1AFD8</accession>
<organism evidence="1 2">
    <name type="scientific">Azospirillum oryzae</name>
    <dbReference type="NCBI Taxonomy" id="286727"/>
    <lineage>
        <taxon>Bacteria</taxon>
        <taxon>Pseudomonadati</taxon>
        <taxon>Pseudomonadota</taxon>
        <taxon>Alphaproteobacteria</taxon>
        <taxon>Rhodospirillales</taxon>
        <taxon>Azospirillaceae</taxon>
        <taxon>Azospirillum</taxon>
    </lineage>
</organism>
<dbReference type="Gene3D" id="3.40.50.150">
    <property type="entry name" value="Vaccinia Virus protein VP39"/>
    <property type="match status" value="1"/>
</dbReference>
<dbReference type="EMBL" id="CP054615">
    <property type="protein sequence ID" value="QKS49097.1"/>
    <property type="molecule type" value="Genomic_DNA"/>
</dbReference>